<sequence length="184" mass="20933">MMKIEEPSRRWEIFHMDWETGLPPGGHRSYNLFLVIFDTFSKTPIFFPSHKDDTDMDTALLTCNRVKTSIHASTNQTAAILEKGWKPRLPQDSLRKDLVEIHPTAASFKGMLDKAVKHAVRCMEDSFAYDKDQCNKSHATPYFKVGYLVLVSTTNFNNIKGCNKLNYSFAGPFAIKALHEENSA</sequence>
<dbReference type="AlphaFoldDB" id="A0A9Q3EAK0"/>
<evidence type="ECO:0000313" key="1">
    <source>
        <dbReference type="EMBL" id="MBW0515413.1"/>
    </source>
</evidence>
<dbReference type="InterPro" id="IPR012337">
    <property type="entry name" value="RNaseH-like_sf"/>
</dbReference>
<keyword evidence="2" id="KW-1185">Reference proteome</keyword>
<dbReference type="EMBL" id="AVOT02024617">
    <property type="protein sequence ID" value="MBW0515413.1"/>
    <property type="molecule type" value="Genomic_DNA"/>
</dbReference>
<dbReference type="OrthoDB" id="3158924at2759"/>
<dbReference type="Proteomes" id="UP000765509">
    <property type="component" value="Unassembled WGS sequence"/>
</dbReference>
<comment type="caution">
    <text evidence="1">The sequence shown here is derived from an EMBL/GenBank/DDBJ whole genome shotgun (WGS) entry which is preliminary data.</text>
</comment>
<evidence type="ECO:0000313" key="2">
    <source>
        <dbReference type="Proteomes" id="UP000765509"/>
    </source>
</evidence>
<protein>
    <submittedName>
        <fullName evidence="1">Uncharacterized protein</fullName>
    </submittedName>
</protein>
<organism evidence="1 2">
    <name type="scientific">Austropuccinia psidii MF-1</name>
    <dbReference type="NCBI Taxonomy" id="1389203"/>
    <lineage>
        <taxon>Eukaryota</taxon>
        <taxon>Fungi</taxon>
        <taxon>Dikarya</taxon>
        <taxon>Basidiomycota</taxon>
        <taxon>Pucciniomycotina</taxon>
        <taxon>Pucciniomycetes</taxon>
        <taxon>Pucciniales</taxon>
        <taxon>Sphaerophragmiaceae</taxon>
        <taxon>Austropuccinia</taxon>
    </lineage>
</organism>
<reference evidence="1" key="1">
    <citation type="submission" date="2021-03" db="EMBL/GenBank/DDBJ databases">
        <title>Draft genome sequence of rust myrtle Austropuccinia psidii MF-1, a brazilian biotype.</title>
        <authorList>
            <person name="Quecine M.C."/>
            <person name="Pachon D.M.R."/>
            <person name="Bonatelli M.L."/>
            <person name="Correr F.H."/>
            <person name="Franceschini L.M."/>
            <person name="Leite T.F."/>
            <person name="Margarido G.R.A."/>
            <person name="Almeida C.A."/>
            <person name="Ferrarezi J.A."/>
            <person name="Labate C.A."/>
        </authorList>
    </citation>
    <scope>NUCLEOTIDE SEQUENCE</scope>
    <source>
        <strain evidence="1">MF-1</strain>
    </source>
</reference>
<name>A0A9Q3EAK0_9BASI</name>
<dbReference type="SUPFAM" id="SSF53098">
    <property type="entry name" value="Ribonuclease H-like"/>
    <property type="match status" value="1"/>
</dbReference>
<proteinExistence type="predicted"/>
<accession>A0A9Q3EAK0</accession>
<gene>
    <name evidence="1" type="ORF">O181_055128</name>
</gene>